<dbReference type="InterPro" id="IPR027291">
    <property type="entry name" value="Glyco_hydro_38_N_sf"/>
</dbReference>
<protein>
    <recommendedName>
        <fullName evidence="1">Glycoside hydrolase family 38 N-terminal domain-containing protein</fullName>
    </recommendedName>
</protein>
<dbReference type="Proteomes" id="UP000663874">
    <property type="component" value="Unassembled WGS sequence"/>
</dbReference>
<dbReference type="EMBL" id="CAJOBE010021426">
    <property type="protein sequence ID" value="CAF4243811.1"/>
    <property type="molecule type" value="Genomic_DNA"/>
</dbReference>
<name>A0A820E6P1_9BILA</name>
<dbReference type="SUPFAM" id="SSF88713">
    <property type="entry name" value="Glycoside hydrolase/deacetylase"/>
    <property type="match status" value="1"/>
</dbReference>
<organism evidence="2 3">
    <name type="scientific">Rotaria sordida</name>
    <dbReference type="NCBI Taxonomy" id="392033"/>
    <lineage>
        <taxon>Eukaryota</taxon>
        <taxon>Metazoa</taxon>
        <taxon>Spiralia</taxon>
        <taxon>Gnathifera</taxon>
        <taxon>Rotifera</taxon>
        <taxon>Eurotatoria</taxon>
        <taxon>Bdelloidea</taxon>
        <taxon>Philodinida</taxon>
        <taxon>Philodinidae</taxon>
        <taxon>Rotaria</taxon>
    </lineage>
</organism>
<evidence type="ECO:0000313" key="2">
    <source>
        <dbReference type="EMBL" id="CAF4243811.1"/>
    </source>
</evidence>
<gene>
    <name evidence="2" type="ORF">FNK824_LOCUS38292</name>
</gene>
<dbReference type="InterPro" id="IPR000602">
    <property type="entry name" value="Glyco_hydro_38_N"/>
</dbReference>
<dbReference type="Gene3D" id="3.20.110.10">
    <property type="entry name" value="Glycoside hydrolase 38, N terminal domain"/>
    <property type="match status" value="1"/>
</dbReference>
<proteinExistence type="predicted"/>
<comment type="caution">
    <text evidence="2">The sequence shown here is derived from an EMBL/GenBank/DDBJ whole genome shotgun (WGS) entry which is preliminary data.</text>
</comment>
<dbReference type="InterPro" id="IPR011330">
    <property type="entry name" value="Glyco_hydro/deAcase_b/a-brl"/>
</dbReference>
<dbReference type="Pfam" id="PF01074">
    <property type="entry name" value="Glyco_hydro_38N"/>
    <property type="match status" value="1"/>
</dbReference>
<evidence type="ECO:0000259" key="1">
    <source>
        <dbReference type="Pfam" id="PF01074"/>
    </source>
</evidence>
<dbReference type="GO" id="GO:0006013">
    <property type="term" value="P:mannose metabolic process"/>
    <property type="evidence" value="ECO:0007669"/>
    <property type="project" value="InterPro"/>
</dbReference>
<dbReference type="GO" id="GO:0004559">
    <property type="term" value="F:alpha-mannosidase activity"/>
    <property type="evidence" value="ECO:0007669"/>
    <property type="project" value="InterPro"/>
</dbReference>
<sequence>VMNDEANTHYFGMLDQLIEGHQFIENTFG</sequence>
<dbReference type="AlphaFoldDB" id="A0A820E6P1"/>
<feature type="domain" description="Glycoside hydrolase family 38 N-terminal" evidence="1">
    <location>
        <begin position="1"/>
        <end position="29"/>
    </location>
</feature>
<reference evidence="2" key="1">
    <citation type="submission" date="2021-02" db="EMBL/GenBank/DDBJ databases">
        <authorList>
            <person name="Nowell W R."/>
        </authorList>
    </citation>
    <scope>NUCLEOTIDE SEQUENCE</scope>
</reference>
<feature type="non-terminal residue" evidence="2">
    <location>
        <position position="1"/>
    </location>
</feature>
<accession>A0A820E6P1</accession>
<evidence type="ECO:0000313" key="3">
    <source>
        <dbReference type="Proteomes" id="UP000663874"/>
    </source>
</evidence>